<sequence length="101" mass="11090">MHQIVVKYEGDLRTRARHLQSGNEIVTDAPIDNHGKGEAFSPTDLASAALASCILTIMGIVGERGGMELKGTRAEVTKDMSPNPRRISSIHVKIYFKIKSR</sequence>
<dbReference type="SUPFAM" id="SSF82784">
    <property type="entry name" value="OsmC-like"/>
    <property type="match status" value="1"/>
</dbReference>
<dbReference type="InterPro" id="IPR003718">
    <property type="entry name" value="OsmC/Ohr_fam"/>
</dbReference>
<dbReference type="Gene3D" id="3.30.300.20">
    <property type="match status" value="1"/>
</dbReference>
<dbReference type="Pfam" id="PF02566">
    <property type="entry name" value="OsmC"/>
    <property type="match status" value="1"/>
</dbReference>
<proteinExistence type="predicted"/>
<accession>A0A383B549</accession>
<gene>
    <name evidence="1" type="ORF">METZ01_LOCUS467986</name>
</gene>
<protein>
    <recommendedName>
        <fullName evidence="2">OsmC family protein</fullName>
    </recommendedName>
</protein>
<dbReference type="PANTHER" id="PTHR39624">
    <property type="entry name" value="PROTEIN INVOLVED IN RIMO-MEDIATED BETA-METHYLTHIOLATION OF RIBOSOMAL PROTEIN S12 YCAO"/>
    <property type="match status" value="1"/>
</dbReference>
<dbReference type="InterPro" id="IPR036102">
    <property type="entry name" value="OsmC/Ohrsf"/>
</dbReference>
<dbReference type="PANTHER" id="PTHR39624:SF2">
    <property type="entry name" value="OSMC-LIKE PROTEIN"/>
    <property type="match status" value="1"/>
</dbReference>
<reference evidence="1" key="1">
    <citation type="submission" date="2018-05" db="EMBL/GenBank/DDBJ databases">
        <authorList>
            <person name="Lanie J.A."/>
            <person name="Ng W.-L."/>
            <person name="Kazmierczak K.M."/>
            <person name="Andrzejewski T.M."/>
            <person name="Davidsen T.M."/>
            <person name="Wayne K.J."/>
            <person name="Tettelin H."/>
            <person name="Glass J.I."/>
            <person name="Rusch D."/>
            <person name="Podicherti R."/>
            <person name="Tsui H.-C.T."/>
            <person name="Winkler M.E."/>
        </authorList>
    </citation>
    <scope>NUCLEOTIDE SEQUENCE</scope>
</reference>
<dbReference type="InterPro" id="IPR015946">
    <property type="entry name" value="KH_dom-like_a/b"/>
</dbReference>
<organism evidence="1">
    <name type="scientific">marine metagenome</name>
    <dbReference type="NCBI Taxonomy" id="408172"/>
    <lineage>
        <taxon>unclassified sequences</taxon>
        <taxon>metagenomes</taxon>
        <taxon>ecological metagenomes</taxon>
    </lineage>
</organism>
<dbReference type="EMBL" id="UINC01197572">
    <property type="protein sequence ID" value="SVE15132.1"/>
    <property type="molecule type" value="Genomic_DNA"/>
</dbReference>
<evidence type="ECO:0008006" key="2">
    <source>
        <dbReference type="Google" id="ProtNLM"/>
    </source>
</evidence>
<dbReference type="AlphaFoldDB" id="A0A383B549"/>
<name>A0A383B549_9ZZZZ</name>
<evidence type="ECO:0000313" key="1">
    <source>
        <dbReference type="EMBL" id="SVE15132.1"/>
    </source>
</evidence>